<reference evidence="1" key="1">
    <citation type="submission" date="2022-10" db="EMBL/GenBank/DDBJ databases">
        <title>Culturing micro-colonial fungi from biological soil crusts in the Mojave desert and describing Neophaeococcomyces mojavensis, and introducing the new genera and species Taxawa tesnikishii.</title>
        <authorList>
            <person name="Kurbessoian T."/>
            <person name="Stajich J.E."/>
        </authorList>
    </citation>
    <scope>NUCLEOTIDE SEQUENCE</scope>
    <source>
        <strain evidence="1">JES_112</strain>
    </source>
</reference>
<keyword evidence="2" id="KW-1185">Reference proteome</keyword>
<name>A0ACC3AE10_9EURO</name>
<comment type="caution">
    <text evidence="1">The sequence shown here is derived from an EMBL/GenBank/DDBJ whole genome shotgun (WGS) entry which is preliminary data.</text>
</comment>
<protein>
    <submittedName>
        <fullName evidence="1">Uncharacterized protein</fullName>
    </submittedName>
</protein>
<proteinExistence type="predicted"/>
<dbReference type="EMBL" id="JAPDRQ010000033">
    <property type="protein sequence ID" value="KAJ9660232.1"/>
    <property type="molecule type" value="Genomic_DNA"/>
</dbReference>
<organism evidence="1 2">
    <name type="scientific">Neophaeococcomyces mojaviensis</name>
    <dbReference type="NCBI Taxonomy" id="3383035"/>
    <lineage>
        <taxon>Eukaryota</taxon>
        <taxon>Fungi</taxon>
        <taxon>Dikarya</taxon>
        <taxon>Ascomycota</taxon>
        <taxon>Pezizomycotina</taxon>
        <taxon>Eurotiomycetes</taxon>
        <taxon>Chaetothyriomycetidae</taxon>
        <taxon>Chaetothyriales</taxon>
        <taxon>Chaetothyriales incertae sedis</taxon>
        <taxon>Neophaeococcomyces</taxon>
    </lineage>
</organism>
<evidence type="ECO:0000313" key="1">
    <source>
        <dbReference type="EMBL" id="KAJ9660232.1"/>
    </source>
</evidence>
<gene>
    <name evidence="1" type="ORF">H2198_002738</name>
</gene>
<feature type="non-terminal residue" evidence="1">
    <location>
        <position position="89"/>
    </location>
</feature>
<evidence type="ECO:0000313" key="2">
    <source>
        <dbReference type="Proteomes" id="UP001172386"/>
    </source>
</evidence>
<dbReference type="Proteomes" id="UP001172386">
    <property type="component" value="Unassembled WGS sequence"/>
</dbReference>
<accession>A0ACC3AE10</accession>
<sequence length="89" mass="9505">MAILTKPQPSIAIVGAGLGGLALALSLRRAIVASQITVFELRSRQAHDGGYLALAPNALYQLDQLGLYQTLLPWGCAYEELNFFSGRGS</sequence>